<dbReference type="STRING" id="36849.OXPF_17700"/>
<comment type="subunit">
    <text evidence="6">The basal body constitutes a major portion of the flagellar organelle and consists of a number of rings mounted on a central rod.</text>
</comment>
<evidence type="ECO:0000256" key="4">
    <source>
        <dbReference type="ARBA" id="ARBA00023143"/>
    </source>
</evidence>
<evidence type="ECO:0000256" key="2">
    <source>
        <dbReference type="ARBA" id="ARBA00009677"/>
    </source>
</evidence>
<dbReference type="PIRSF" id="PIRSF002889">
    <property type="entry name" value="Rod_FlgB"/>
    <property type="match status" value="1"/>
</dbReference>
<evidence type="ECO:0000313" key="9">
    <source>
        <dbReference type="Proteomes" id="UP000050326"/>
    </source>
</evidence>
<organism evidence="8 9">
    <name type="scientific">Oxobacter pfennigii</name>
    <dbReference type="NCBI Taxonomy" id="36849"/>
    <lineage>
        <taxon>Bacteria</taxon>
        <taxon>Bacillati</taxon>
        <taxon>Bacillota</taxon>
        <taxon>Clostridia</taxon>
        <taxon>Eubacteriales</taxon>
        <taxon>Clostridiaceae</taxon>
        <taxon>Oxobacter</taxon>
    </lineage>
</organism>
<accession>A0A0P8W9M8</accession>
<gene>
    <name evidence="8" type="primary">flgB</name>
    <name evidence="8" type="ORF">OXPF_17700</name>
</gene>
<dbReference type="PATRIC" id="fig|36849.3.peg.1863"/>
<dbReference type="AlphaFoldDB" id="A0A0P8W9M8"/>
<evidence type="ECO:0000256" key="6">
    <source>
        <dbReference type="PIRNR" id="PIRNR002889"/>
    </source>
</evidence>
<sequence>MSDLTYKLIKKTLDAGALRQKVIANNIANINNKNFKRSDVVFEETLKDELNRIGRDKDKVDSLKPEVIKDESSNIRMDGNNVDIDTEMSNMAANNILYNTMITQLNTKLSVLRHIISEGRK</sequence>
<name>A0A0P8W9M8_9CLOT</name>
<dbReference type="EMBL" id="LKET01000029">
    <property type="protein sequence ID" value="KPU44684.1"/>
    <property type="molecule type" value="Genomic_DNA"/>
</dbReference>
<evidence type="ECO:0000313" key="8">
    <source>
        <dbReference type="EMBL" id="KPU44684.1"/>
    </source>
</evidence>
<comment type="similarity">
    <text evidence="2 6">Belongs to the flagella basal body rod proteins family.</text>
</comment>
<dbReference type="GO" id="GO:0071973">
    <property type="term" value="P:bacterial-type flagellum-dependent cell motility"/>
    <property type="evidence" value="ECO:0007669"/>
    <property type="project" value="InterPro"/>
</dbReference>
<dbReference type="GO" id="GO:0030694">
    <property type="term" value="C:bacterial-type flagellum basal body, rod"/>
    <property type="evidence" value="ECO:0007669"/>
    <property type="project" value="InterPro"/>
</dbReference>
<feature type="domain" description="Flagellar basal body rod protein N-terminal" evidence="7">
    <location>
        <begin position="13"/>
        <end position="36"/>
    </location>
</feature>
<keyword evidence="8" id="KW-0966">Cell projection</keyword>
<comment type="caution">
    <text evidence="8">The sequence shown here is derived from an EMBL/GenBank/DDBJ whole genome shotgun (WGS) entry which is preliminary data.</text>
</comment>
<protein>
    <recommendedName>
        <fullName evidence="3 6">Flagellar basal body rod protein FlgB</fullName>
    </recommendedName>
</protein>
<dbReference type="Proteomes" id="UP000050326">
    <property type="component" value="Unassembled WGS sequence"/>
</dbReference>
<dbReference type="InterPro" id="IPR006300">
    <property type="entry name" value="FlgB"/>
</dbReference>
<keyword evidence="9" id="KW-1185">Reference proteome</keyword>
<keyword evidence="8" id="KW-0969">Cilium</keyword>
<keyword evidence="8" id="KW-0282">Flagellum</keyword>
<proteinExistence type="inferred from homology"/>
<evidence type="ECO:0000256" key="3">
    <source>
        <dbReference type="ARBA" id="ARBA00014376"/>
    </source>
</evidence>
<dbReference type="InterPro" id="IPR001444">
    <property type="entry name" value="Flag_bb_rod_N"/>
</dbReference>
<reference evidence="8 9" key="1">
    <citation type="submission" date="2015-09" db="EMBL/GenBank/DDBJ databases">
        <title>Genome sequence of Oxobacter pfennigii DSM 3222.</title>
        <authorList>
            <person name="Poehlein A."/>
            <person name="Bengelsdorf F.R."/>
            <person name="Schiel-Bengelsdorf B."/>
            <person name="Duerre P."/>
            <person name="Daniel R."/>
        </authorList>
    </citation>
    <scope>NUCLEOTIDE SEQUENCE [LARGE SCALE GENOMIC DNA]</scope>
    <source>
        <strain evidence="8 9">DSM 3222</strain>
    </source>
</reference>
<comment type="subcellular location">
    <subcellularLocation>
        <location evidence="1 6">Bacterial flagellum basal body</location>
    </subcellularLocation>
</comment>
<evidence type="ECO:0000259" key="7">
    <source>
        <dbReference type="Pfam" id="PF00460"/>
    </source>
</evidence>
<keyword evidence="4 6" id="KW-0975">Bacterial flagellum</keyword>
<dbReference type="OrthoDB" id="9792068at2"/>
<evidence type="ECO:0000256" key="5">
    <source>
        <dbReference type="ARBA" id="ARBA00024934"/>
    </source>
</evidence>
<evidence type="ECO:0000256" key="1">
    <source>
        <dbReference type="ARBA" id="ARBA00004117"/>
    </source>
</evidence>
<dbReference type="RefSeq" id="WP_054874823.1">
    <property type="nucleotide sequence ID" value="NZ_LKET01000029.1"/>
</dbReference>
<dbReference type="NCBIfam" id="TIGR01396">
    <property type="entry name" value="FlgB"/>
    <property type="match status" value="1"/>
</dbReference>
<dbReference type="Pfam" id="PF00460">
    <property type="entry name" value="Flg_bb_rod"/>
    <property type="match status" value="1"/>
</dbReference>
<comment type="function">
    <text evidence="5 6">Structural component of flagellum, the bacterial motility apparatus. Part of the rod structure of flagellar basal body.</text>
</comment>